<keyword evidence="9" id="KW-1185">Reference proteome</keyword>
<comment type="subcellular location">
    <subcellularLocation>
        <location evidence="1">Membrane</location>
        <topology evidence="1">Peripheral membrane protein</topology>
    </subcellularLocation>
</comment>
<dbReference type="Pfam" id="PF00616">
    <property type="entry name" value="RasGAP"/>
    <property type="match status" value="1"/>
</dbReference>
<dbReference type="Gene3D" id="1.10.506.10">
    <property type="entry name" value="GTPase Activation - p120gap, domain 1"/>
    <property type="match status" value="1"/>
</dbReference>
<comment type="similarity">
    <text evidence="2">Belongs to the GAPVD1 family.</text>
</comment>
<evidence type="ECO:0000256" key="2">
    <source>
        <dbReference type="ARBA" id="ARBA00008489"/>
    </source>
</evidence>
<dbReference type="InterPro" id="IPR001936">
    <property type="entry name" value="RasGAP_dom"/>
</dbReference>
<dbReference type="InterPro" id="IPR008936">
    <property type="entry name" value="Rho_GTPase_activation_prot"/>
</dbReference>
<evidence type="ECO:0000313" key="9">
    <source>
        <dbReference type="Proteomes" id="UP001149090"/>
    </source>
</evidence>
<dbReference type="PANTHER" id="PTHR23101:SF25">
    <property type="entry name" value="GTPASE-ACTIVATING PROTEIN AND VPS9 DOMAIN-CONTAINING PROTEIN 1"/>
    <property type="match status" value="1"/>
</dbReference>
<evidence type="ECO:0000259" key="6">
    <source>
        <dbReference type="PROSITE" id="PS50018"/>
    </source>
</evidence>
<dbReference type="GO" id="GO:0005829">
    <property type="term" value="C:cytosol"/>
    <property type="evidence" value="ECO:0007669"/>
    <property type="project" value="TreeGrafter"/>
</dbReference>
<feature type="domain" description="Ras-GAP" evidence="6">
    <location>
        <begin position="145"/>
        <end position="329"/>
    </location>
</feature>
<dbReference type="SUPFAM" id="SSF48350">
    <property type="entry name" value="GTPase activation domain, GAP"/>
    <property type="match status" value="1"/>
</dbReference>
<evidence type="ECO:0000256" key="5">
    <source>
        <dbReference type="ARBA" id="ARBA00023136"/>
    </source>
</evidence>
<evidence type="ECO:0000256" key="4">
    <source>
        <dbReference type="ARBA" id="ARBA00022658"/>
    </source>
</evidence>
<evidence type="ECO:0000313" key="8">
    <source>
        <dbReference type="EMBL" id="KAJ5076918.1"/>
    </source>
</evidence>
<dbReference type="OMA" id="RWICKSI"/>
<name>A0A9Q0REQ5_ANAIG</name>
<comment type="caution">
    <text evidence="8">The sequence shown here is derived from an EMBL/GenBank/DDBJ whole genome shotgun (WGS) entry which is preliminary data.</text>
</comment>
<organism evidence="8 9">
    <name type="scientific">Anaeramoeba ignava</name>
    <name type="common">Anaerobic marine amoeba</name>
    <dbReference type="NCBI Taxonomy" id="1746090"/>
    <lineage>
        <taxon>Eukaryota</taxon>
        <taxon>Metamonada</taxon>
        <taxon>Anaeramoebidae</taxon>
        <taxon>Anaeramoeba</taxon>
    </lineage>
</organism>
<accession>A0A9Q0REQ5</accession>
<evidence type="ECO:0000256" key="1">
    <source>
        <dbReference type="ARBA" id="ARBA00004170"/>
    </source>
</evidence>
<evidence type="ECO:0000256" key="3">
    <source>
        <dbReference type="ARBA" id="ARBA00022583"/>
    </source>
</evidence>
<feature type="domain" description="VPS9" evidence="7">
    <location>
        <begin position="695"/>
        <end position="834"/>
    </location>
</feature>
<dbReference type="OrthoDB" id="10264848at2759"/>
<dbReference type="PROSITE" id="PS50018">
    <property type="entry name" value="RAS_GTPASE_ACTIV_2"/>
    <property type="match status" value="1"/>
</dbReference>
<dbReference type="GO" id="GO:0031267">
    <property type="term" value="F:small GTPase binding"/>
    <property type="evidence" value="ECO:0007669"/>
    <property type="project" value="TreeGrafter"/>
</dbReference>
<dbReference type="Gene3D" id="1.20.1050.80">
    <property type="entry name" value="VPS9 domain"/>
    <property type="match status" value="1"/>
</dbReference>
<dbReference type="GO" id="GO:0005085">
    <property type="term" value="F:guanyl-nucleotide exchange factor activity"/>
    <property type="evidence" value="ECO:0007669"/>
    <property type="project" value="UniProtKB-KW"/>
</dbReference>
<keyword evidence="3" id="KW-0254">Endocytosis</keyword>
<dbReference type="InterPro" id="IPR045046">
    <property type="entry name" value="Vps9-like"/>
</dbReference>
<protein>
    <submittedName>
        <fullName evidence="8">Gtpase-activating protein and vps9 domain-containing protein</fullName>
    </submittedName>
</protein>
<gene>
    <name evidence="8" type="ORF">M0811_00238</name>
</gene>
<keyword evidence="4" id="KW-0344">Guanine-nucleotide releasing factor</keyword>
<sequence length="845" mass="97896">MLKGDELIKLQESLKKEQFCTKAEQDSLDKIRQKAQELAFQLQSDIAECTNMNRFMESLTPRNISSFLLSPENSHPWKVKLYDPLESPFSTVQKNRYQQMLRLLRSNIPVLIEAISFPSVLSLECTEILSHSAIFSVFGNLINDEEEDQFLLLIQGSMEKQLQTLPDPKKLLSENKLLNRIISAFSKSSSCYNYLFSSLRQPLMSVIQDTLFDDLTSQNFQEKDKEGEISGKLISYASEILRSLEAKLSLMPYGIRWICKSIKNFCIKYKKKSSIIKSIADFFFVRVITPAVVSPGLTQIAKILMSMCYGTTSLRTSNISEKKLQSLTTDISKFFELVVNISDRMNDESEEKYEGISKQEYEFLVNMKPHARSTLISPNDLFSLHNLLDEYLSYLLSNDPDNPITKNALMELIVKMGKPPAFLPESRNKYLSISLSYSLPTLPKLKEKEQIQEKKSHSVVLDTLEQIDEFGTAFQSQDEELMKDAEKKLRQTLCNLDFFDSEKYKGKNFTEILKSEKEIAYASRSLLVACQLDSSLRMLEQMPSIFKNTEYRPLIWKMKKEFNNRQENLKQLLRSKHEYQLVINQLEELLKQTQFRKELFNNFIISLVANFFIDAHDLELEAMRQLILQANTVEELEKGVIHFFENTQILIKTHQITSSFSNSHLTSILSIIENYGFISIYNDLFCPEFIRSKSQFQDEQFHLAIEKLKKLNPIQILGISKDLSKPSIWSFPLEELSALNLYKSPLLKIACLSKCTETVDIILNFNSFTDDNQLRITILVYVIILSNPQNLPSNISFIEMFVDREIIDPKQEYWFTIFKTAFAYLQTLSNEENSKKVRFSQTEIK</sequence>
<dbReference type="GO" id="GO:0016020">
    <property type="term" value="C:membrane"/>
    <property type="evidence" value="ECO:0007669"/>
    <property type="project" value="UniProtKB-SubCell"/>
</dbReference>
<dbReference type="PANTHER" id="PTHR23101">
    <property type="entry name" value="RAB GDP/GTP EXCHANGE FACTOR"/>
    <property type="match status" value="1"/>
</dbReference>
<proteinExistence type="inferred from homology"/>
<dbReference type="Pfam" id="PF02204">
    <property type="entry name" value="VPS9"/>
    <property type="match status" value="1"/>
</dbReference>
<keyword evidence="5" id="KW-0472">Membrane</keyword>
<dbReference type="PROSITE" id="PS51205">
    <property type="entry name" value="VPS9"/>
    <property type="match status" value="1"/>
</dbReference>
<dbReference type="GO" id="GO:0006897">
    <property type="term" value="P:endocytosis"/>
    <property type="evidence" value="ECO:0007669"/>
    <property type="project" value="UniProtKB-KW"/>
</dbReference>
<reference evidence="8" key="1">
    <citation type="submission" date="2022-10" db="EMBL/GenBank/DDBJ databases">
        <title>Novel sulphate-reducing endosymbionts in the free-living metamonad Anaeramoeba.</title>
        <authorList>
            <person name="Jerlstrom-Hultqvist J."/>
            <person name="Cepicka I."/>
            <person name="Gallot-Lavallee L."/>
            <person name="Salas-Leiva D."/>
            <person name="Curtis B.A."/>
            <person name="Zahonova K."/>
            <person name="Pipaliya S."/>
            <person name="Dacks J."/>
            <person name="Roger A.J."/>
        </authorList>
    </citation>
    <scope>NUCLEOTIDE SEQUENCE</scope>
    <source>
        <strain evidence="8">BMAN</strain>
    </source>
</reference>
<dbReference type="GO" id="GO:0030139">
    <property type="term" value="C:endocytic vesicle"/>
    <property type="evidence" value="ECO:0007669"/>
    <property type="project" value="TreeGrafter"/>
</dbReference>
<dbReference type="InterPro" id="IPR037191">
    <property type="entry name" value="VPS9_dom_sf"/>
</dbReference>
<dbReference type="SUPFAM" id="SSF109993">
    <property type="entry name" value="VPS9 domain"/>
    <property type="match status" value="1"/>
</dbReference>
<dbReference type="Proteomes" id="UP001149090">
    <property type="component" value="Unassembled WGS sequence"/>
</dbReference>
<evidence type="ECO:0000259" key="7">
    <source>
        <dbReference type="PROSITE" id="PS51205"/>
    </source>
</evidence>
<dbReference type="AlphaFoldDB" id="A0A9Q0REQ5"/>
<dbReference type="InterPro" id="IPR003123">
    <property type="entry name" value="VPS9"/>
</dbReference>
<dbReference type="SMART" id="SM00167">
    <property type="entry name" value="VPS9"/>
    <property type="match status" value="1"/>
</dbReference>
<dbReference type="EMBL" id="JAPDFW010000059">
    <property type="protein sequence ID" value="KAJ5076918.1"/>
    <property type="molecule type" value="Genomic_DNA"/>
</dbReference>